<dbReference type="PROSITE" id="PS01116">
    <property type="entry name" value="XANTH_URACIL_PERMASE"/>
    <property type="match status" value="1"/>
</dbReference>
<comment type="caution">
    <text evidence="10">The sequence shown here is derived from an EMBL/GenBank/DDBJ whole genome shotgun (WGS) entry which is preliminary data.</text>
</comment>
<organism evidence="10 11">
    <name type="scientific">Quadrisphaera granulorum</name>
    <dbReference type="NCBI Taxonomy" id="317664"/>
    <lineage>
        <taxon>Bacteria</taxon>
        <taxon>Bacillati</taxon>
        <taxon>Actinomycetota</taxon>
        <taxon>Actinomycetes</taxon>
        <taxon>Kineosporiales</taxon>
        <taxon>Kineosporiaceae</taxon>
        <taxon>Quadrisphaera</taxon>
    </lineage>
</organism>
<evidence type="ECO:0000256" key="9">
    <source>
        <dbReference type="SAM" id="Phobius"/>
    </source>
</evidence>
<dbReference type="InterPro" id="IPR006042">
    <property type="entry name" value="Xan_ur_permease"/>
</dbReference>
<feature type="transmembrane region" description="Helical" evidence="9">
    <location>
        <begin position="147"/>
        <end position="168"/>
    </location>
</feature>
<feature type="transmembrane region" description="Helical" evidence="9">
    <location>
        <begin position="180"/>
        <end position="201"/>
    </location>
</feature>
<accession>A0A316B072</accession>
<feature type="region of interest" description="Disordered" evidence="8">
    <location>
        <begin position="451"/>
        <end position="499"/>
    </location>
</feature>
<comment type="similarity">
    <text evidence="2">Belongs to the nucleobase:cation symporter-2 (NCS2) (TC 2.A.40) family.</text>
</comment>
<feature type="transmembrane region" description="Helical" evidence="9">
    <location>
        <begin position="356"/>
        <end position="380"/>
    </location>
</feature>
<feature type="transmembrane region" description="Helical" evidence="9">
    <location>
        <begin position="208"/>
        <end position="231"/>
    </location>
</feature>
<keyword evidence="6 9" id="KW-1133">Transmembrane helix</keyword>
<name>A0A316B072_9ACTN</name>
<evidence type="ECO:0000256" key="4">
    <source>
        <dbReference type="ARBA" id="ARBA00022475"/>
    </source>
</evidence>
<evidence type="ECO:0000256" key="8">
    <source>
        <dbReference type="SAM" id="MobiDB-lite"/>
    </source>
</evidence>
<keyword evidence="7 9" id="KW-0472">Membrane</keyword>
<evidence type="ECO:0000256" key="3">
    <source>
        <dbReference type="ARBA" id="ARBA00022448"/>
    </source>
</evidence>
<feature type="compositionally biased region" description="Low complexity" evidence="8">
    <location>
        <begin position="1"/>
        <end position="18"/>
    </location>
</feature>
<proteinExistence type="inferred from homology"/>
<keyword evidence="5 9" id="KW-0812">Transmembrane</keyword>
<dbReference type="GO" id="GO:0042907">
    <property type="term" value="F:xanthine transmembrane transporter activity"/>
    <property type="evidence" value="ECO:0007669"/>
    <property type="project" value="TreeGrafter"/>
</dbReference>
<dbReference type="InterPro" id="IPR017588">
    <property type="entry name" value="UacT-like"/>
</dbReference>
<dbReference type="OrthoDB" id="9805749at2"/>
<evidence type="ECO:0000256" key="6">
    <source>
        <dbReference type="ARBA" id="ARBA00022989"/>
    </source>
</evidence>
<feature type="transmembrane region" description="Helical" evidence="9">
    <location>
        <begin position="417"/>
        <end position="440"/>
    </location>
</feature>
<dbReference type="GO" id="GO:0005886">
    <property type="term" value="C:plasma membrane"/>
    <property type="evidence" value="ECO:0007669"/>
    <property type="project" value="UniProtKB-SubCell"/>
</dbReference>
<dbReference type="Pfam" id="PF00860">
    <property type="entry name" value="Xan_ur_permease"/>
    <property type="match status" value="1"/>
</dbReference>
<dbReference type="NCBIfam" id="TIGR03173">
    <property type="entry name" value="pbuX"/>
    <property type="match status" value="1"/>
</dbReference>
<feature type="transmembrane region" description="Helical" evidence="9">
    <location>
        <begin position="392"/>
        <end position="411"/>
    </location>
</feature>
<dbReference type="NCBIfam" id="TIGR00801">
    <property type="entry name" value="ncs2"/>
    <property type="match status" value="1"/>
</dbReference>
<feature type="transmembrane region" description="Helical" evidence="9">
    <location>
        <begin position="251"/>
        <end position="268"/>
    </location>
</feature>
<feature type="transmembrane region" description="Helical" evidence="9">
    <location>
        <begin position="38"/>
        <end position="57"/>
    </location>
</feature>
<dbReference type="PANTHER" id="PTHR42810:SF4">
    <property type="entry name" value="URIC ACID TRANSPORTER UACT"/>
    <property type="match status" value="1"/>
</dbReference>
<dbReference type="AlphaFoldDB" id="A0A316B072"/>
<evidence type="ECO:0000256" key="5">
    <source>
        <dbReference type="ARBA" id="ARBA00022692"/>
    </source>
</evidence>
<keyword evidence="11" id="KW-1185">Reference proteome</keyword>
<dbReference type="PANTHER" id="PTHR42810">
    <property type="entry name" value="PURINE PERMEASE C1399.01C-RELATED"/>
    <property type="match status" value="1"/>
</dbReference>
<dbReference type="NCBIfam" id="NF037981">
    <property type="entry name" value="NCS2_1"/>
    <property type="match status" value="1"/>
</dbReference>
<evidence type="ECO:0000256" key="2">
    <source>
        <dbReference type="ARBA" id="ARBA00008821"/>
    </source>
</evidence>
<evidence type="ECO:0000313" key="11">
    <source>
        <dbReference type="Proteomes" id="UP000245469"/>
    </source>
</evidence>
<feature type="transmembrane region" description="Helical" evidence="9">
    <location>
        <begin position="118"/>
        <end position="135"/>
    </location>
</feature>
<protein>
    <submittedName>
        <fullName evidence="10">NCS2 family nucleobase:cation symporter-2</fullName>
    </submittedName>
</protein>
<keyword evidence="4" id="KW-1003">Cell membrane</keyword>
<comment type="subcellular location">
    <subcellularLocation>
        <location evidence="1">Cell membrane</location>
        <topology evidence="1">Multi-pass membrane protein</topology>
    </subcellularLocation>
</comment>
<gene>
    <name evidence="10" type="ORF">BXY45_102265</name>
</gene>
<evidence type="ECO:0000256" key="7">
    <source>
        <dbReference type="ARBA" id="ARBA00023136"/>
    </source>
</evidence>
<keyword evidence="3" id="KW-0813">Transport</keyword>
<feature type="region of interest" description="Disordered" evidence="8">
    <location>
        <begin position="1"/>
        <end position="21"/>
    </location>
</feature>
<feature type="transmembrane region" description="Helical" evidence="9">
    <location>
        <begin position="63"/>
        <end position="86"/>
    </location>
</feature>
<dbReference type="InterPro" id="IPR006043">
    <property type="entry name" value="NCS2"/>
</dbReference>
<evidence type="ECO:0000256" key="1">
    <source>
        <dbReference type="ARBA" id="ARBA00004651"/>
    </source>
</evidence>
<evidence type="ECO:0000313" key="10">
    <source>
        <dbReference type="EMBL" id="PWJ55897.1"/>
    </source>
</evidence>
<dbReference type="RefSeq" id="WP_109772931.1">
    <property type="nucleotide sequence ID" value="NZ_QGDQ01000002.1"/>
</dbReference>
<dbReference type="EMBL" id="QGDQ01000002">
    <property type="protein sequence ID" value="PWJ55897.1"/>
    <property type="molecule type" value="Genomic_DNA"/>
</dbReference>
<reference evidence="10 11" key="1">
    <citation type="submission" date="2018-03" db="EMBL/GenBank/DDBJ databases">
        <title>Genomic Encyclopedia of Archaeal and Bacterial Type Strains, Phase II (KMG-II): from individual species to whole genera.</title>
        <authorList>
            <person name="Goeker M."/>
        </authorList>
    </citation>
    <scope>NUCLEOTIDE SEQUENCE [LARGE SCALE GENOMIC DNA]</scope>
    <source>
        <strain evidence="10 11">DSM 44889</strain>
    </source>
</reference>
<sequence length="499" mass="50177">MAASPVSPASSPSPASSVHPVDRVPPVSKLLTLGLQHVLIMYTGCVTVPLVFGAAVGLDATTIGLLINADLLVAGVITIIQSLGIGKVLGVRLPVVAGATFAAVTPMILIAGEYGLQAVYGSFLAAGVFGLLVAVPFARVVRFFPPVVTGVTITVIGLSLIGVAGGLIAGNDPTADDYALPSHLGLAAAVVVTIVLVMRFVRGFFGQLAVLVGLAVGVVIAAPMGLVDFASVGSASWVGVAQPFLFGAPEFPPAAVIAMCIVMLVIFTESTADMLAVGELVGRPVTPKALARGLAADGLSGVLAGSFNAFLDTAFAQNVGLISMTGVRSRFVVTAAGGILVVLGLVPKIGEVFAALPAPVVGGAGLVMFATVAAVGIRTLARVDWSDRGNSVIVAVAIGVGMLPVVKAGIYSNFPSWVQIILGSAITGAVLTAFVLNLLFHHLAWRPMEPEPAHDEPLADTTIDLTAPGGPASGLPEGGMPVGASASSDAAEVSPSSRQ</sequence>
<dbReference type="Proteomes" id="UP000245469">
    <property type="component" value="Unassembled WGS sequence"/>
</dbReference>
<feature type="transmembrane region" description="Helical" evidence="9">
    <location>
        <begin position="331"/>
        <end position="350"/>
    </location>
</feature>